<dbReference type="SUPFAM" id="SSF74650">
    <property type="entry name" value="Galactose mutarotase-like"/>
    <property type="match status" value="1"/>
</dbReference>
<dbReference type="Proteomes" id="UP000824265">
    <property type="component" value="Unassembled WGS sequence"/>
</dbReference>
<name>A0A9D1R4D3_9FIRM</name>
<dbReference type="PANTHER" id="PTHR46017:SF1">
    <property type="entry name" value="ALPHA-MANNOSIDASE 2C1"/>
    <property type="match status" value="1"/>
</dbReference>
<gene>
    <name evidence="6" type="ORF">H9742_07115</name>
</gene>
<dbReference type="Pfam" id="PF09261">
    <property type="entry name" value="Alpha-mann_mid"/>
    <property type="match status" value="1"/>
</dbReference>
<evidence type="ECO:0000313" key="6">
    <source>
        <dbReference type="EMBL" id="HIW81288.1"/>
    </source>
</evidence>
<dbReference type="FunFam" id="1.20.1270.50:FF:000004">
    <property type="entry name" value="alpha-mannosidase 2C1 isoform X1"/>
    <property type="match status" value="1"/>
</dbReference>
<dbReference type="InterPro" id="IPR000602">
    <property type="entry name" value="Glyco_hydro_38_N"/>
</dbReference>
<dbReference type="EMBL" id="DXGH01000038">
    <property type="protein sequence ID" value="HIW81288.1"/>
    <property type="molecule type" value="Genomic_DNA"/>
</dbReference>
<dbReference type="Pfam" id="PF07748">
    <property type="entry name" value="Glyco_hydro_38C"/>
    <property type="match status" value="1"/>
</dbReference>
<evidence type="ECO:0000256" key="1">
    <source>
        <dbReference type="ARBA" id="ARBA00009792"/>
    </source>
</evidence>
<feature type="domain" description="Glycoside hydrolase family 38 central" evidence="5">
    <location>
        <begin position="516"/>
        <end position="593"/>
    </location>
</feature>
<dbReference type="GO" id="GO:0004559">
    <property type="term" value="F:alpha-mannosidase activity"/>
    <property type="evidence" value="ECO:0007669"/>
    <property type="project" value="InterPro"/>
</dbReference>
<dbReference type="GO" id="GO:0030246">
    <property type="term" value="F:carbohydrate binding"/>
    <property type="evidence" value="ECO:0007669"/>
    <property type="project" value="InterPro"/>
</dbReference>
<dbReference type="GO" id="GO:0046872">
    <property type="term" value="F:metal ion binding"/>
    <property type="evidence" value="ECO:0007669"/>
    <property type="project" value="UniProtKB-KW"/>
</dbReference>
<dbReference type="SUPFAM" id="SSF88688">
    <property type="entry name" value="Families 57/38 glycoside transferase middle domain"/>
    <property type="match status" value="1"/>
</dbReference>
<dbReference type="InterPro" id="IPR015341">
    <property type="entry name" value="Glyco_hydro_38_cen"/>
</dbReference>
<evidence type="ECO:0000313" key="7">
    <source>
        <dbReference type="Proteomes" id="UP000824265"/>
    </source>
</evidence>
<dbReference type="Gene3D" id="3.20.110.10">
    <property type="entry name" value="Glycoside hydrolase 38, N terminal domain"/>
    <property type="match status" value="1"/>
</dbReference>
<reference evidence="6" key="2">
    <citation type="submission" date="2021-04" db="EMBL/GenBank/DDBJ databases">
        <authorList>
            <person name="Gilroy R."/>
        </authorList>
    </citation>
    <scope>NUCLEOTIDE SEQUENCE</scope>
    <source>
        <strain evidence="6">CHK195-6426</strain>
    </source>
</reference>
<dbReference type="GO" id="GO:0009313">
    <property type="term" value="P:oligosaccharide catabolic process"/>
    <property type="evidence" value="ECO:0007669"/>
    <property type="project" value="TreeGrafter"/>
</dbReference>
<proteinExistence type="inferred from homology"/>
<dbReference type="InterPro" id="IPR041147">
    <property type="entry name" value="GH38_C"/>
</dbReference>
<dbReference type="SMART" id="SM00872">
    <property type="entry name" value="Alpha-mann_mid"/>
    <property type="match status" value="1"/>
</dbReference>
<dbReference type="SUPFAM" id="SSF88713">
    <property type="entry name" value="Glycoside hydrolase/deacetylase"/>
    <property type="match status" value="1"/>
</dbReference>
<protein>
    <submittedName>
        <fullName evidence="6">Alpha-mannosidase</fullName>
    </submittedName>
</protein>
<dbReference type="InterPro" id="IPR037094">
    <property type="entry name" value="Glyco_hydro_38_cen_sf"/>
</dbReference>
<evidence type="ECO:0000256" key="3">
    <source>
        <dbReference type="ARBA" id="ARBA00022801"/>
    </source>
</evidence>
<evidence type="ECO:0000259" key="5">
    <source>
        <dbReference type="SMART" id="SM00872"/>
    </source>
</evidence>
<dbReference type="Pfam" id="PF01074">
    <property type="entry name" value="Glyco_hydro_38N"/>
    <property type="match status" value="1"/>
</dbReference>
<dbReference type="Pfam" id="PF17677">
    <property type="entry name" value="Glyco_hydro38C2"/>
    <property type="match status" value="1"/>
</dbReference>
<accession>A0A9D1R4D3</accession>
<dbReference type="CDD" id="cd10789">
    <property type="entry name" value="GH38N_AMII_ER_cytosolic"/>
    <property type="match status" value="1"/>
</dbReference>
<dbReference type="InterPro" id="IPR028995">
    <property type="entry name" value="Glyco_hydro_57/38_cen_sf"/>
</dbReference>
<dbReference type="FunFam" id="3.20.110.10:FF:000002">
    <property type="entry name" value="alpha-mannosidase 2C1 isoform X1"/>
    <property type="match status" value="1"/>
</dbReference>
<comment type="similarity">
    <text evidence="1">Belongs to the glycosyl hydrolase 38 family.</text>
</comment>
<dbReference type="Gene3D" id="2.70.98.30">
    <property type="entry name" value="Golgi alpha-mannosidase II, domain 4"/>
    <property type="match status" value="1"/>
</dbReference>
<organism evidence="6 7">
    <name type="scientific">Candidatus Acetatifactor stercoripullorum</name>
    <dbReference type="NCBI Taxonomy" id="2838414"/>
    <lineage>
        <taxon>Bacteria</taxon>
        <taxon>Bacillati</taxon>
        <taxon>Bacillota</taxon>
        <taxon>Clostridia</taxon>
        <taxon>Lachnospirales</taxon>
        <taxon>Lachnospiraceae</taxon>
        <taxon>Acetatifactor</taxon>
    </lineage>
</organism>
<comment type="caution">
    <text evidence="6">The sequence shown here is derived from an EMBL/GenBank/DDBJ whole genome shotgun (WGS) entry which is preliminary data.</text>
</comment>
<dbReference type="FunFam" id="2.70.98.30:FF:000010">
    <property type="entry name" value="Cytosolic alpha-mannosidase"/>
    <property type="match status" value="1"/>
</dbReference>
<dbReference type="InterPro" id="IPR011013">
    <property type="entry name" value="Gal_mutarotase_sf_dom"/>
</dbReference>
<dbReference type="InterPro" id="IPR011330">
    <property type="entry name" value="Glyco_hydro/deAcase_b/a-brl"/>
</dbReference>
<keyword evidence="3" id="KW-0378">Hydrolase</keyword>
<evidence type="ECO:0000256" key="4">
    <source>
        <dbReference type="ARBA" id="ARBA00023295"/>
    </source>
</evidence>
<dbReference type="Gene3D" id="1.20.1270.50">
    <property type="entry name" value="Glycoside hydrolase family 38, central domain"/>
    <property type="match status" value="1"/>
</dbReference>
<dbReference type="Gene3D" id="2.60.40.2220">
    <property type="match status" value="1"/>
</dbReference>
<dbReference type="GO" id="GO:0006013">
    <property type="term" value="P:mannose metabolic process"/>
    <property type="evidence" value="ECO:0007669"/>
    <property type="project" value="InterPro"/>
</dbReference>
<sequence>MRYLDKRADVICRELKQLSVKKAVPIESWEYKKGFWLFPSKADEDAMPWEPFDSKTMHWYGPDAHCFFRAKARVPKELAGQPLWLLIAPELGMTKDSTKNPQFLLFLNDSAVQGMDINHREAKLCEEAMEGEELQIGLQAYSGLDFTEFRLEAELFVPDLETAALYYDIWVPLQAFGRMDKENQDRIQMTAILNEAVNLIDLREPYSEAYYESVRQARGYLAEELYEKRGGYEEVIASCIGHTHIDVAWLWTVEQTREKAARSFSTVLKLMEEYPDYKFMSSQPQLYVFVKERYPQVYQEICKRIKEGRWEPEGGMWVEADCNLTSGESLIRQFLYGKRFFKEEFGVDNKILWLPDVFGYSGALPQIMRGCGIEYFMTTKLSWNQINQIPNDTMIWRGIDGSEVLTHMITTVDIGQNIKNFFTTYNGRLHPDSIMGGWERYQNKEINNDILVAYGFGDGGGGPTREMLETSKRMEKGLKGIPKVRQVFSRTYFEELRERVEGSKRLPVWEGEFYFEYHRGTYTSMGRNKRANRKCELKLMDLELLRVLASKKGLSYPVEKLEQIWKKVLLNQFHDILPGSSIRQVYDVTRTEYEELFAAMEELTTEALKTLTEDSENISVLNTIGMETDAVILIKEEMLEPQLLKEVSEPSKEPSGLWLSDEEGNCFPMQRTREGFLAKVKGLPSMGSRVCHVTLGKQAKNPFILTPRSVETPLYRAVWDDQGNFVSIYDKREEREVLAKGGRGNLLRMYEDKPMAHNNWDIDVYYSEKSWDITQVEEMDFVEEGPVRATLLIKRSFSRSSICQRIHFYPDTMRIDFETVLDWKDNQHLLKACFPVDVHSTQAAFEIQFGNVKRNTHTNTSWEEAQFETCAHKWADLSEGNYGVSLLNDCKYGHSIKNGEMTLTLVKSGNHPNPQADREVHYFTYALYPHQGDLVKGDTVREAEQLNRAPYVVKGTLALPSFCSVDCKNIRIETIKRAEDGKGLILRLYENQNARTRAVLSLPPQITRLIPCNLLEEEKGEAIPVREGRAEIVVKPFEIQTYRLQ</sequence>
<dbReference type="InterPro" id="IPR011682">
    <property type="entry name" value="Glyco_hydro_38_C"/>
</dbReference>
<dbReference type="InterPro" id="IPR027291">
    <property type="entry name" value="Glyco_hydro_38_N_sf"/>
</dbReference>
<evidence type="ECO:0000256" key="2">
    <source>
        <dbReference type="ARBA" id="ARBA00022723"/>
    </source>
</evidence>
<keyword evidence="2" id="KW-0479">Metal-binding</keyword>
<dbReference type="AlphaFoldDB" id="A0A9D1R4D3"/>
<reference evidence="6" key="1">
    <citation type="journal article" date="2021" name="PeerJ">
        <title>Extensive microbial diversity within the chicken gut microbiome revealed by metagenomics and culture.</title>
        <authorList>
            <person name="Gilroy R."/>
            <person name="Ravi A."/>
            <person name="Getino M."/>
            <person name="Pursley I."/>
            <person name="Horton D.L."/>
            <person name="Alikhan N.F."/>
            <person name="Baker D."/>
            <person name="Gharbi K."/>
            <person name="Hall N."/>
            <person name="Watson M."/>
            <person name="Adriaenssens E.M."/>
            <person name="Foster-Nyarko E."/>
            <person name="Jarju S."/>
            <person name="Secka A."/>
            <person name="Antonio M."/>
            <person name="Oren A."/>
            <person name="Chaudhuri R.R."/>
            <person name="La Ragione R."/>
            <person name="Hildebrand F."/>
            <person name="Pallen M.J."/>
        </authorList>
    </citation>
    <scope>NUCLEOTIDE SEQUENCE</scope>
    <source>
        <strain evidence="6">CHK195-6426</strain>
    </source>
</reference>
<dbReference type="PANTHER" id="PTHR46017">
    <property type="entry name" value="ALPHA-MANNOSIDASE 2C1"/>
    <property type="match status" value="1"/>
</dbReference>
<keyword evidence="4" id="KW-0326">Glycosidase</keyword>